<keyword evidence="1" id="KW-0347">Helicase</keyword>
<comment type="caution">
    <text evidence="1">The sequence shown here is derived from an EMBL/GenBank/DDBJ whole genome shotgun (WGS) entry which is preliminary data.</text>
</comment>
<name>A0ABT4ZAP5_HALEZ</name>
<evidence type="ECO:0000313" key="1">
    <source>
        <dbReference type="EMBL" id="MDB2294580.1"/>
    </source>
</evidence>
<accession>A0ABT4ZAP5</accession>
<keyword evidence="1" id="KW-0547">Nucleotide-binding</keyword>
<sequence>EHPIRERDLSHYHFFEKYHAFLDRVVEPVPIKRWAKNSVKQTHPGLFMGLLLNHYMYREGNGNLYFGDNAEEFADSVDEAQLSEQMLGMFGDPTDHEEFSGDVEDLTREALSQLRLDDDQWTSGRIKRSPMRSLRDVDEQLPIRSEYRYREIFETLDNR</sequence>
<keyword evidence="1" id="KW-0378">Hydrolase</keyword>
<evidence type="ECO:0000313" key="2">
    <source>
        <dbReference type="Proteomes" id="UP001210528"/>
    </source>
</evidence>
<keyword evidence="2" id="KW-1185">Reference proteome</keyword>
<dbReference type="GO" id="GO:0004386">
    <property type="term" value="F:helicase activity"/>
    <property type="evidence" value="ECO:0007669"/>
    <property type="project" value="UniProtKB-KW"/>
</dbReference>
<proteinExistence type="predicted"/>
<keyword evidence="1" id="KW-0067">ATP-binding</keyword>
<organism evidence="1 2">
    <name type="scientific">Halorubrum ezzemoulense</name>
    <name type="common">Halorubrum chaoviator</name>
    <dbReference type="NCBI Taxonomy" id="337243"/>
    <lineage>
        <taxon>Archaea</taxon>
        <taxon>Methanobacteriati</taxon>
        <taxon>Methanobacteriota</taxon>
        <taxon>Stenosarchaea group</taxon>
        <taxon>Halobacteria</taxon>
        <taxon>Halobacteriales</taxon>
        <taxon>Haloferacaceae</taxon>
        <taxon>Halorubrum</taxon>
    </lineage>
</organism>
<dbReference type="EMBL" id="JAQLUK010000204">
    <property type="protein sequence ID" value="MDB2294580.1"/>
    <property type="molecule type" value="Genomic_DNA"/>
</dbReference>
<dbReference type="Proteomes" id="UP001210528">
    <property type="component" value="Unassembled WGS sequence"/>
</dbReference>
<feature type="non-terminal residue" evidence="1">
    <location>
        <position position="1"/>
    </location>
</feature>
<reference evidence="1 2" key="1">
    <citation type="submission" date="2023-01" db="EMBL/GenBank/DDBJ databases">
        <title>Halorubrum ezzemoulense from Santa Pola, Spain.</title>
        <authorList>
            <person name="Feng Y."/>
            <person name="Louyakis A.S."/>
            <person name="Gogarten J.P."/>
        </authorList>
    </citation>
    <scope>NUCLEOTIDE SEQUENCE [LARGE SCALE GENOMIC DNA]</scope>
    <source>
        <strain evidence="1 2">AMM015</strain>
    </source>
</reference>
<gene>
    <name evidence="1" type="ORF">PM085_20495</name>
</gene>
<protein>
    <submittedName>
        <fullName evidence="1">Helicase</fullName>
    </submittedName>
</protein>